<evidence type="ECO:0000313" key="2">
    <source>
        <dbReference type="Proteomes" id="UP001431775"/>
    </source>
</evidence>
<name>A0ABT6QAI5_9PROT</name>
<dbReference type="EMBL" id="JASBAN010000005">
    <property type="protein sequence ID" value="MDI2113921.1"/>
    <property type="molecule type" value="Genomic_DNA"/>
</dbReference>
<proteinExistence type="predicted"/>
<accession>A0ABT6QAI5</accession>
<gene>
    <name evidence="1" type="ORF">QJV33_11635</name>
</gene>
<reference evidence="1" key="1">
    <citation type="submission" date="2023-05" db="EMBL/GenBank/DDBJ databases">
        <title>Whole genome sequence of Commensalibacter sp.</title>
        <authorList>
            <person name="Charoenyingcharoen P."/>
            <person name="Yukphan P."/>
        </authorList>
    </citation>
    <scope>NUCLEOTIDE SEQUENCE</scope>
    <source>
        <strain evidence="1">TBRC 10068</strain>
    </source>
</reference>
<dbReference type="Proteomes" id="UP001431775">
    <property type="component" value="Unassembled WGS sequence"/>
</dbReference>
<protein>
    <submittedName>
        <fullName evidence="1">Uncharacterized protein</fullName>
    </submittedName>
</protein>
<organism evidence="1 2">
    <name type="scientific">Commensalibacter nepenthis</name>
    <dbReference type="NCBI Taxonomy" id="3043872"/>
    <lineage>
        <taxon>Bacteria</taxon>
        <taxon>Pseudomonadati</taxon>
        <taxon>Pseudomonadota</taxon>
        <taxon>Alphaproteobacteria</taxon>
        <taxon>Acetobacterales</taxon>
        <taxon>Acetobacteraceae</taxon>
    </lineage>
</organism>
<keyword evidence="2" id="KW-1185">Reference proteome</keyword>
<comment type="caution">
    <text evidence="1">The sequence shown here is derived from an EMBL/GenBank/DDBJ whole genome shotgun (WGS) entry which is preliminary data.</text>
</comment>
<sequence length="57" mass="6626">MNDKIPNDETLETFAKTDRGEDVYLVKDLTDLLQRIKDGKEDVLSDEDVRKDLDLED</sequence>
<dbReference type="RefSeq" id="WP_281463572.1">
    <property type="nucleotide sequence ID" value="NZ_JASBAN010000005.1"/>
</dbReference>
<evidence type="ECO:0000313" key="1">
    <source>
        <dbReference type="EMBL" id="MDI2113921.1"/>
    </source>
</evidence>